<evidence type="ECO:0000256" key="7">
    <source>
        <dbReference type="HAMAP-Rule" id="MF_02129"/>
    </source>
</evidence>
<dbReference type="Gene3D" id="3.40.50.720">
    <property type="entry name" value="NAD(P)-binding Rossmann-like Domain"/>
    <property type="match status" value="1"/>
</dbReference>
<comment type="subunit">
    <text evidence="3 7">Homodimer.</text>
</comment>
<dbReference type="EMBL" id="JAKREW010000008">
    <property type="protein sequence ID" value="MCG7505655.1"/>
    <property type="molecule type" value="Genomic_DNA"/>
</dbReference>
<evidence type="ECO:0000259" key="9">
    <source>
        <dbReference type="Pfam" id="PF02737"/>
    </source>
</evidence>
<dbReference type="InterPro" id="IPR006176">
    <property type="entry name" value="3-OHacyl-CoA_DH_NAD-bd"/>
</dbReference>
<keyword evidence="4 7" id="KW-0963">Cytoplasm</keyword>
<evidence type="ECO:0000256" key="6">
    <source>
        <dbReference type="ARBA" id="ARBA00023027"/>
    </source>
</evidence>
<sequence length="363" mass="39663">MTIEKAAAIGGGVIGAGWVARLLLNGIDVAIYDPDPEASRKVSEVMKGARRAYKQMLPSGLPKEGKLTFAKTIAEAVTDADFIQESVPERLDLKHKVLAEIDLHAPANSIIGSSTSGIKPSDMQVAMKKHPERLVVGHPFNPVYLLPLVEIVGGAQTFPEAIEVAKEIYSSIGMKPVVIRKEIEAFVGDRLLEAAWREALWLIKDGICTVEELDDIMRYSFGLRWAQMGMFQVYRIAGGEAGMRHFMAQFGPCLQWPWTKLTNVPEFNDELVDLIAGQSDDQSSKWSIRELEKIRDDNLVAIMEALSKQNKGKGWGAGALHKNYTKQLAELASAKTKASGAAAKAKATKPVKKVAKKIAGKKG</sequence>
<dbReference type="InterPro" id="IPR036291">
    <property type="entry name" value="NAD(P)-bd_dom_sf"/>
</dbReference>
<organism evidence="10 11">
    <name type="scientific">Mesorhizobium retamae</name>
    <dbReference type="NCBI Taxonomy" id="2912854"/>
    <lineage>
        <taxon>Bacteria</taxon>
        <taxon>Pseudomonadati</taxon>
        <taxon>Pseudomonadota</taxon>
        <taxon>Alphaproteobacteria</taxon>
        <taxon>Hyphomicrobiales</taxon>
        <taxon>Phyllobacteriaceae</taxon>
        <taxon>Mesorhizobium</taxon>
    </lineage>
</organism>
<feature type="binding site" evidence="7">
    <location>
        <begin position="10"/>
        <end position="15"/>
    </location>
    <ligand>
        <name>NAD(+)</name>
        <dbReference type="ChEBI" id="CHEBI:57540"/>
    </ligand>
</feature>
<dbReference type="SUPFAM" id="SSF51735">
    <property type="entry name" value="NAD(P)-binding Rossmann-fold domains"/>
    <property type="match status" value="1"/>
</dbReference>
<reference evidence="10 11" key="1">
    <citation type="submission" date="2022-02" db="EMBL/GenBank/DDBJ databases">
        <title>Draft genome sequence of Mezorhizobium retamae strain IRAMC:0171 isolated from Retama raetam nodules.</title>
        <authorList>
            <person name="Bengaied R."/>
            <person name="Sbissi I."/>
            <person name="Huber K."/>
            <person name="Ghodbane F."/>
            <person name="Nouioui I."/>
            <person name="Tarhouni M."/>
            <person name="Gtari M."/>
        </authorList>
    </citation>
    <scope>NUCLEOTIDE SEQUENCE [LARGE SCALE GENOMIC DNA]</scope>
    <source>
        <strain evidence="10 11">IRAMC:0171</strain>
    </source>
</reference>
<dbReference type="Gene3D" id="1.10.1040.10">
    <property type="entry name" value="N-(1-d-carboxylethyl)-l-norvaline Dehydrogenase, domain 2"/>
    <property type="match status" value="1"/>
</dbReference>
<evidence type="ECO:0000313" key="11">
    <source>
        <dbReference type="Proteomes" id="UP001201701"/>
    </source>
</evidence>
<dbReference type="InterPro" id="IPR006108">
    <property type="entry name" value="3HC_DH_C"/>
</dbReference>
<proteinExistence type="inferred from homology"/>
<accession>A0ABS9QE12</accession>
<feature type="domain" description="3-hydroxyacyl-CoA dehydrogenase C-terminal" evidence="8">
    <location>
        <begin position="186"/>
        <end position="251"/>
    </location>
</feature>
<dbReference type="PANTHER" id="PTHR48075:SF5">
    <property type="entry name" value="3-HYDROXYBUTYRYL-COA DEHYDROGENASE"/>
    <property type="match status" value="1"/>
</dbReference>
<keyword evidence="5 7" id="KW-0560">Oxidoreductase</keyword>
<comment type="similarity">
    <text evidence="7">Belongs to the 3-hydroxyacyl-CoA dehydrogenase family. L-carnitine dehydrogenase subfamily.</text>
</comment>
<dbReference type="RefSeq" id="WP_239365024.1">
    <property type="nucleotide sequence ID" value="NZ_JAKREW010000008.1"/>
</dbReference>
<protein>
    <recommendedName>
        <fullName evidence="7">L-carnitine dehydrogenase</fullName>
        <shortName evidence="7">CDH</shortName>
        <shortName evidence="7">L-CDH</shortName>
        <ecNumber evidence="7">1.1.1.108</ecNumber>
    </recommendedName>
</protein>
<dbReference type="HAMAP" id="MF_02129">
    <property type="entry name" value="L_carnitine_dehydrog"/>
    <property type="match status" value="1"/>
</dbReference>
<gene>
    <name evidence="10" type="ORF">L4923_11590</name>
</gene>
<dbReference type="PANTHER" id="PTHR48075">
    <property type="entry name" value="3-HYDROXYACYL-COA DEHYDROGENASE FAMILY PROTEIN"/>
    <property type="match status" value="1"/>
</dbReference>
<evidence type="ECO:0000256" key="3">
    <source>
        <dbReference type="ARBA" id="ARBA00011738"/>
    </source>
</evidence>
<evidence type="ECO:0000259" key="8">
    <source>
        <dbReference type="Pfam" id="PF00725"/>
    </source>
</evidence>
<dbReference type="InterPro" id="IPR026578">
    <property type="entry name" value="L-carnitine_dehydrogenase"/>
</dbReference>
<comment type="subcellular location">
    <subcellularLocation>
        <location evidence="1 7">Cytoplasm</location>
    </subcellularLocation>
</comment>
<dbReference type="Pfam" id="PF00725">
    <property type="entry name" value="3HCDH"/>
    <property type="match status" value="1"/>
</dbReference>
<dbReference type="Pfam" id="PF02737">
    <property type="entry name" value="3HCDH_N"/>
    <property type="match status" value="1"/>
</dbReference>
<comment type="catalytic activity">
    <reaction evidence="7">
        <text>carnitine + NAD(+) = 3-dehydrocarnitine + NADH + H(+)</text>
        <dbReference type="Rhea" id="RHEA:19265"/>
        <dbReference type="ChEBI" id="CHEBI:15378"/>
        <dbReference type="ChEBI" id="CHEBI:17126"/>
        <dbReference type="ChEBI" id="CHEBI:57540"/>
        <dbReference type="ChEBI" id="CHEBI:57885"/>
        <dbReference type="ChEBI" id="CHEBI:57945"/>
        <dbReference type="EC" id="1.1.1.108"/>
    </reaction>
</comment>
<feature type="domain" description="3-hydroxyacyl-CoA dehydrogenase NAD binding" evidence="9">
    <location>
        <begin position="6"/>
        <end position="182"/>
    </location>
</feature>
<dbReference type="SUPFAM" id="SSF48179">
    <property type="entry name" value="6-phosphogluconate dehydrogenase C-terminal domain-like"/>
    <property type="match status" value="1"/>
</dbReference>
<evidence type="ECO:0000256" key="5">
    <source>
        <dbReference type="ARBA" id="ARBA00023002"/>
    </source>
</evidence>
<name>A0ABS9QE12_9HYPH</name>
<comment type="function">
    <text evidence="7">Catalyzes the NAD(+)-dependent oxidation of L-carnitine to 3-dehydrocarnitine.</text>
</comment>
<comment type="pathway">
    <text evidence="2 7">Amine and polyamine metabolism; carnitine metabolism.</text>
</comment>
<comment type="caution">
    <text evidence="10">The sequence shown here is derived from an EMBL/GenBank/DDBJ whole genome shotgun (WGS) entry which is preliminary data.</text>
</comment>
<dbReference type="InterPro" id="IPR008927">
    <property type="entry name" value="6-PGluconate_DH-like_C_sf"/>
</dbReference>
<dbReference type="Proteomes" id="UP001201701">
    <property type="component" value="Unassembled WGS sequence"/>
</dbReference>
<dbReference type="EC" id="1.1.1.108" evidence="7"/>
<dbReference type="InterPro" id="IPR013328">
    <property type="entry name" value="6PGD_dom2"/>
</dbReference>
<evidence type="ECO:0000256" key="1">
    <source>
        <dbReference type="ARBA" id="ARBA00004496"/>
    </source>
</evidence>
<keyword evidence="11" id="KW-1185">Reference proteome</keyword>
<evidence type="ECO:0000313" key="10">
    <source>
        <dbReference type="EMBL" id="MCG7505655.1"/>
    </source>
</evidence>
<evidence type="ECO:0000256" key="2">
    <source>
        <dbReference type="ARBA" id="ARBA00004855"/>
    </source>
</evidence>
<keyword evidence="6 7" id="KW-0520">NAD</keyword>
<evidence type="ECO:0000256" key="4">
    <source>
        <dbReference type="ARBA" id="ARBA00022490"/>
    </source>
</evidence>